<proteinExistence type="predicted"/>
<dbReference type="EMBL" id="RDQH01000338">
    <property type="protein sequence ID" value="RXH80778.1"/>
    <property type="molecule type" value="Genomic_DNA"/>
</dbReference>
<dbReference type="Proteomes" id="UP000290289">
    <property type="component" value="Chromosome 12"/>
</dbReference>
<reference evidence="2 3" key="1">
    <citation type="submission" date="2018-10" db="EMBL/GenBank/DDBJ databases">
        <title>A high-quality apple genome assembly.</title>
        <authorList>
            <person name="Hu J."/>
        </authorList>
    </citation>
    <scope>NUCLEOTIDE SEQUENCE [LARGE SCALE GENOMIC DNA]</scope>
    <source>
        <strain evidence="3">cv. HFTH1</strain>
        <tissue evidence="2">Young leaf</tissue>
    </source>
</reference>
<feature type="compositionally biased region" description="Polar residues" evidence="1">
    <location>
        <begin position="1"/>
        <end position="19"/>
    </location>
</feature>
<name>A0A498IAJ7_MALDO</name>
<keyword evidence="3" id="KW-1185">Reference proteome</keyword>
<accession>A0A498IAJ7</accession>
<evidence type="ECO:0000313" key="2">
    <source>
        <dbReference type="EMBL" id="RXH80778.1"/>
    </source>
</evidence>
<sequence>MIVNQIESPSIVPSQSQSLEPIIKKEKEQPKVQSPLNPIAKETAKKPVKKIAKNPPKKPKQTKEKLDKWYHLLASTRAYKLLEDETKGKFKEYYR</sequence>
<gene>
    <name evidence="2" type="ORF">DVH24_004692</name>
</gene>
<protein>
    <submittedName>
        <fullName evidence="2">Uncharacterized protein</fullName>
    </submittedName>
</protein>
<organism evidence="2 3">
    <name type="scientific">Malus domestica</name>
    <name type="common">Apple</name>
    <name type="synonym">Pyrus malus</name>
    <dbReference type="NCBI Taxonomy" id="3750"/>
    <lineage>
        <taxon>Eukaryota</taxon>
        <taxon>Viridiplantae</taxon>
        <taxon>Streptophyta</taxon>
        <taxon>Embryophyta</taxon>
        <taxon>Tracheophyta</taxon>
        <taxon>Spermatophyta</taxon>
        <taxon>Magnoliopsida</taxon>
        <taxon>eudicotyledons</taxon>
        <taxon>Gunneridae</taxon>
        <taxon>Pentapetalae</taxon>
        <taxon>rosids</taxon>
        <taxon>fabids</taxon>
        <taxon>Rosales</taxon>
        <taxon>Rosaceae</taxon>
        <taxon>Amygdaloideae</taxon>
        <taxon>Maleae</taxon>
        <taxon>Malus</taxon>
    </lineage>
</organism>
<evidence type="ECO:0000256" key="1">
    <source>
        <dbReference type="SAM" id="MobiDB-lite"/>
    </source>
</evidence>
<dbReference type="AlphaFoldDB" id="A0A498IAJ7"/>
<comment type="caution">
    <text evidence="2">The sequence shown here is derived from an EMBL/GenBank/DDBJ whole genome shotgun (WGS) entry which is preliminary data.</text>
</comment>
<evidence type="ECO:0000313" key="3">
    <source>
        <dbReference type="Proteomes" id="UP000290289"/>
    </source>
</evidence>
<feature type="region of interest" description="Disordered" evidence="1">
    <location>
        <begin position="1"/>
        <end position="20"/>
    </location>
</feature>